<proteinExistence type="predicted"/>
<keyword evidence="2" id="KW-1185">Reference proteome</keyword>
<organism evidence="1 2">
    <name type="scientific">Armillaria luteobubalina</name>
    <dbReference type="NCBI Taxonomy" id="153913"/>
    <lineage>
        <taxon>Eukaryota</taxon>
        <taxon>Fungi</taxon>
        <taxon>Dikarya</taxon>
        <taxon>Basidiomycota</taxon>
        <taxon>Agaricomycotina</taxon>
        <taxon>Agaricomycetes</taxon>
        <taxon>Agaricomycetidae</taxon>
        <taxon>Agaricales</taxon>
        <taxon>Marasmiineae</taxon>
        <taxon>Physalacriaceae</taxon>
        <taxon>Armillaria</taxon>
    </lineage>
</organism>
<name>A0AA39TL03_9AGAR</name>
<dbReference type="InterPro" id="IPR051678">
    <property type="entry name" value="AGP_Transferase"/>
</dbReference>
<comment type="caution">
    <text evidence="1">The sequence shown here is derived from an EMBL/GenBank/DDBJ whole genome shotgun (WGS) entry which is preliminary data.</text>
</comment>
<reference evidence="1" key="1">
    <citation type="submission" date="2023-06" db="EMBL/GenBank/DDBJ databases">
        <authorList>
            <consortium name="Lawrence Berkeley National Laboratory"/>
            <person name="Ahrendt S."/>
            <person name="Sahu N."/>
            <person name="Indic B."/>
            <person name="Wong-Bajracharya J."/>
            <person name="Merenyi Z."/>
            <person name="Ke H.-M."/>
            <person name="Monk M."/>
            <person name="Kocsube S."/>
            <person name="Drula E."/>
            <person name="Lipzen A."/>
            <person name="Balint B."/>
            <person name="Henrissat B."/>
            <person name="Andreopoulos B."/>
            <person name="Martin F.M."/>
            <person name="Harder C.B."/>
            <person name="Rigling D."/>
            <person name="Ford K.L."/>
            <person name="Foster G.D."/>
            <person name="Pangilinan J."/>
            <person name="Papanicolaou A."/>
            <person name="Barry K."/>
            <person name="LaButti K."/>
            <person name="Viragh M."/>
            <person name="Koriabine M."/>
            <person name="Yan M."/>
            <person name="Riley R."/>
            <person name="Champramary S."/>
            <person name="Plett K.L."/>
            <person name="Tsai I.J."/>
            <person name="Slot J."/>
            <person name="Sipos G."/>
            <person name="Plett J."/>
            <person name="Nagy L.G."/>
            <person name="Grigoriev I.V."/>
        </authorList>
    </citation>
    <scope>NUCLEOTIDE SEQUENCE</scope>
    <source>
        <strain evidence="1">HWK02</strain>
    </source>
</reference>
<dbReference type="PANTHER" id="PTHR21310">
    <property type="entry name" value="AMINOGLYCOSIDE PHOSPHOTRANSFERASE-RELATED-RELATED"/>
    <property type="match status" value="1"/>
</dbReference>
<accession>A0AA39TL03</accession>
<evidence type="ECO:0008006" key="3">
    <source>
        <dbReference type="Google" id="ProtNLM"/>
    </source>
</evidence>
<evidence type="ECO:0000313" key="1">
    <source>
        <dbReference type="EMBL" id="KAK0493451.1"/>
    </source>
</evidence>
<evidence type="ECO:0000313" key="2">
    <source>
        <dbReference type="Proteomes" id="UP001175228"/>
    </source>
</evidence>
<dbReference type="InterPro" id="IPR011009">
    <property type="entry name" value="Kinase-like_dom_sf"/>
</dbReference>
<sequence>MTFHINMEILKSRIQGYLKDDVVSLHSPGSFSNHVTYRLNSSSHGDLLLRVAWAAVWCDKNRQIKEISDFKMRSEHTTIPVADILVYDPDWDRKVGAEWMLMKYIDGISPANLTDDQWEALCTSVADIWSQLLRLRFKSIGSIYEQQDVLRRPKLQHLDHSHPRGSGL</sequence>
<protein>
    <recommendedName>
        <fullName evidence="3">Aminoglycoside phosphotransferase domain-containing protein</fullName>
    </recommendedName>
</protein>
<gene>
    <name evidence="1" type="ORF">EDD18DRAFT_421176</name>
</gene>
<dbReference type="EMBL" id="JAUEPU010000025">
    <property type="protein sequence ID" value="KAK0493451.1"/>
    <property type="molecule type" value="Genomic_DNA"/>
</dbReference>
<dbReference type="Proteomes" id="UP001175228">
    <property type="component" value="Unassembled WGS sequence"/>
</dbReference>
<dbReference type="SUPFAM" id="SSF56112">
    <property type="entry name" value="Protein kinase-like (PK-like)"/>
    <property type="match status" value="1"/>
</dbReference>
<dbReference type="PANTHER" id="PTHR21310:SF13">
    <property type="entry name" value="AMINOGLYCOSIDE PHOSPHOTRANSFERASE DOMAIN-CONTAINING PROTEIN"/>
    <property type="match status" value="1"/>
</dbReference>
<dbReference type="AlphaFoldDB" id="A0AA39TL03"/>